<evidence type="ECO:0000313" key="1">
    <source>
        <dbReference type="EMBL" id="KYH25606.1"/>
    </source>
</evidence>
<organism evidence="1 2">
    <name type="scientific">Halalkalicoccus paucihalophilus</name>
    <dbReference type="NCBI Taxonomy" id="1008153"/>
    <lineage>
        <taxon>Archaea</taxon>
        <taxon>Methanobacteriati</taxon>
        <taxon>Methanobacteriota</taxon>
        <taxon>Stenosarchaea group</taxon>
        <taxon>Halobacteria</taxon>
        <taxon>Halobacteriales</taxon>
        <taxon>Halococcaceae</taxon>
        <taxon>Halalkalicoccus</taxon>
    </lineage>
</organism>
<dbReference type="Proteomes" id="UP000075321">
    <property type="component" value="Unassembled WGS sequence"/>
</dbReference>
<dbReference type="InterPro" id="IPR017850">
    <property type="entry name" value="Alkaline_phosphatase_core_sf"/>
</dbReference>
<dbReference type="Pfam" id="PF01663">
    <property type="entry name" value="Phosphodiest"/>
    <property type="match status" value="1"/>
</dbReference>
<dbReference type="PANTHER" id="PTHR10151">
    <property type="entry name" value="ECTONUCLEOTIDE PYROPHOSPHATASE/PHOSPHODIESTERASE"/>
    <property type="match status" value="1"/>
</dbReference>
<sequence length="534" mass="58039">MKTLLIGLDAACSRVLDPLIETGALPHLADLREAGTSAPLESQIPPWTPSAWPSLYTGVNPGKHGVFDFLAFEGYDWDVINATHVRFPAIWEVLSERGMSSVVLNVPVTHPPGEIDGAVVPGYTAPEDPDCHPAGVLEEIRAEIGEYRIYPPHESGVDPETAIANYRDLIASRGAAFRYLAGRFDPDFGFLEFQSTDTVFHELAGDPTGVEAVYRAVDREIGSVLGATDPETVLLVSDHGMGPYDDYEFRVNEFLRREGYLTAVSGREGGMPSWGTIHERARTESSGTGVLDAALSRAVLAGARIGLTSQRAHRLLDRVGLAESVARVVPADLIRTATEQVDFPASRAYMRSRTELGIRINLDGREPDGVVAPEEYESVRTELIEALSAVRTPSGDPVFEMVAPREEVFSGPYIEDAVDVVTVPHDYEQFVSARLLGEPFGEPEEPWNHKRDGIVVAAGAGIDPDADLSGAHLFDVAPTVLASLGVPRDDRMDGRVLPMVEAVGTERYADIGGDRRRTDSQAVEDRLSQLGYLE</sequence>
<accession>A0A151AD64</accession>
<dbReference type="PANTHER" id="PTHR10151:SF120">
    <property type="entry name" value="BIS(5'-ADENOSYL)-TRIPHOSPHATASE"/>
    <property type="match status" value="1"/>
</dbReference>
<dbReference type="AlphaFoldDB" id="A0A151AD64"/>
<dbReference type="RefSeq" id="WP_066382539.1">
    <property type="nucleotide sequence ID" value="NZ_LTAZ01000005.1"/>
</dbReference>
<dbReference type="InterPro" id="IPR002591">
    <property type="entry name" value="Phosphodiest/P_Trfase"/>
</dbReference>
<dbReference type="SUPFAM" id="SSF53649">
    <property type="entry name" value="Alkaline phosphatase-like"/>
    <property type="match status" value="1"/>
</dbReference>
<protein>
    <submittedName>
        <fullName evidence="1">Type I phosphodiesterase / nucleotide pyrophosphatase</fullName>
    </submittedName>
</protein>
<dbReference type="PATRIC" id="fig|1008153.3.peg.2323"/>
<name>A0A151AD64_9EURY</name>
<gene>
    <name evidence="1" type="ORF">HAPAU_22810</name>
</gene>
<evidence type="ECO:0000313" key="2">
    <source>
        <dbReference type="Proteomes" id="UP000075321"/>
    </source>
</evidence>
<dbReference type="Gene3D" id="3.40.720.10">
    <property type="entry name" value="Alkaline Phosphatase, subunit A"/>
    <property type="match status" value="2"/>
</dbReference>
<proteinExistence type="predicted"/>
<reference evidence="1 2" key="1">
    <citation type="submission" date="2016-02" db="EMBL/GenBank/DDBJ databases">
        <title>Genome sequence of Halalkalicoccus paucihalophilus DSM 24557.</title>
        <authorList>
            <person name="Poehlein A."/>
            <person name="Daniel R."/>
        </authorList>
    </citation>
    <scope>NUCLEOTIDE SEQUENCE [LARGE SCALE GENOMIC DNA]</scope>
    <source>
        <strain evidence="1 2">DSM 24557</strain>
    </source>
</reference>
<dbReference type="GO" id="GO:0016787">
    <property type="term" value="F:hydrolase activity"/>
    <property type="evidence" value="ECO:0007669"/>
    <property type="project" value="UniProtKB-ARBA"/>
</dbReference>
<keyword evidence="2" id="KW-1185">Reference proteome</keyword>
<dbReference type="EMBL" id="LTAZ01000005">
    <property type="protein sequence ID" value="KYH25606.1"/>
    <property type="molecule type" value="Genomic_DNA"/>
</dbReference>
<dbReference type="OrthoDB" id="33550at2157"/>
<comment type="caution">
    <text evidence="1">The sequence shown here is derived from an EMBL/GenBank/DDBJ whole genome shotgun (WGS) entry which is preliminary data.</text>
</comment>